<keyword evidence="3" id="KW-1185">Reference proteome</keyword>
<accession>A0A176VHP1</accession>
<reference evidence="2" key="1">
    <citation type="submission" date="2016-03" db="EMBL/GenBank/DDBJ databases">
        <title>Mechanisms controlling the formation of the plant cell surface in tip-growing cells are functionally conserved among land plants.</title>
        <authorList>
            <person name="Honkanen S."/>
            <person name="Jones V.A."/>
            <person name="Morieri G."/>
            <person name="Champion C."/>
            <person name="Hetherington A.J."/>
            <person name="Kelly S."/>
            <person name="Saint-Marcoux D."/>
            <person name="Proust H."/>
            <person name="Prescott H."/>
            <person name="Dolan L."/>
        </authorList>
    </citation>
    <scope>NUCLEOTIDE SEQUENCE [LARGE SCALE GENOMIC DNA]</scope>
    <source>
        <tissue evidence="2">Whole gametophyte</tissue>
    </source>
</reference>
<sequence>MPSASRAWIVQRRSSLLRDSSAEPCTVAAEHAANQRKADSHDDDGSDADADERRFSQAFSNSTAQLQELAQSMRIVVDLFDWEREQSRGQLDARGLNDDGYEKDGIVPRAEEPLNTGVASFWLNFDLNDANRPQAKLLHEQNRGAAQATGEDLNAVHYDYYYTTTTITTNSSNC</sequence>
<organism evidence="2 3">
    <name type="scientific">Marchantia polymorpha subsp. ruderalis</name>
    <dbReference type="NCBI Taxonomy" id="1480154"/>
    <lineage>
        <taxon>Eukaryota</taxon>
        <taxon>Viridiplantae</taxon>
        <taxon>Streptophyta</taxon>
        <taxon>Embryophyta</taxon>
        <taxon>Marchantiophyta</taxon>
        <taxon>Marchantiopsida</taxon>
        <taxon>Marchantiidae</taxon>
        <taxon>Marchantiales</taxon>
        <taxon>Marchantiaceae</taxon>
        <taxon>Marchantia</taxon>
    </lineage>
</organism>
<proteinExistence type="predicted"/>
<evidence type="ECO:0000313" key="3">
    <source>
        <dbReference type="Proteomes" id="UP000077202"/>
    </source>
</evidence>
<gene>
    <name evidence="2" type="ORF">AXG93_1130s1350</name>
</gene>
<dbReference type="EMBL" id="LVLJ01003744">
    <property type="protein sequence ID" value="OAE19882.1"/>
    <property type="molecule type" value="Genomic_DNA"/>
</dbReference>
<protein>
    <submittedName>
        <fullName evidence="2">Uncharacterized protein</fullName>
    </submittedName>
</protein>
<comment type="caution">
    <text evidence="2">The sequence shown here is derived from an EMBL/GenBank/DDBJ whole genome shotgun (WGS) entry which is preliminary data.</text>
</comment>
<evidence type="ECO:0000256" key="1">
    <source>
        <dbReference type="SAM" id="MobiDB-lite"/>
    </source>
</evidence>
<dbReference type="Proteomes" id="UP000077202">
    <property type="component" value="Unassembled WGS sequence"/>
</dbReference>
<evidence type="ECO:0000313" key="2">
    <source>
        <dbReference type="EMBL" id="OAE19882.1"/>
    </source>
</evidence>
<name>A0A176VHP1_MARPO</name>
<feature type="compositionally biased region" description="Acidic residues" evidence="1">
    <location>
        <begin position="41"/>
        <end position="50"/>
    </location>
</feature>
<dbReference type="AlphaFoldDB" id="A0A176VHP1"/>
<feature type="region of interest" description="Disordered" evidence="1">
    <location>
        <begin position="20"/>
        <end position="50"/>
    </location>
</feature>